<dbReference type="AlphaFoldDB" id="C5M9C2"/>
<accession>C5M9C2</accession>
<dbReference type="InterPro" id="IPR029058">
    <property type="entry name" value="AB_hydrolase_fold"/>
</dbReference>
<dbReference type="STRING" id="294747.C5M9C2"/>
<dbReference type="GO" id="GO:0005743">
    <property type="term" value="C:mitochondrial inner membrane"/>
    <property type="evidence" value="ECO:0007669"/>
    <property type="project" value="TreeGrafter"/>
</dbReference>
<dbReference type="EMBL" id="GG692397">
    <property type="protein sequence ID" value="EER34176.1"/>
    <property type="molecule type" value="Genomic_DNA"/>
</dbReference>
<dbReference type="Proteomes" id="UP000002037">
    <property type="component" value="Unassembled WGS sequence"/>
</dbReference>
<dbReference type="KEGG" id="ctp:CTRG_02994"/>
<sequence>MFTSRRLISTTSTNLDSFTLSKINNLFTSLTRKTSTANDKKQSLTTTSASPDMATATSKSIPRKVTISTYKRSTHPTSVPLSKLFSNSFPLSVKESLEDYKLRHQPLKFQHDLLSLLPFYPKPDSLGRSSKVLKVIIDNKNHYINEFVIYPPGKSVEDESDCFHLIMVHGYGAGLGFYLKNFDKISMGSARWIIHSIDLFGYGCSSRPKFTPNNLEQVEDWFHNSFNTWMEKRNIPRDKTIVMAHSMGAYLMATYGITRDSKFCNKLLMVSPGAVIKHRKKVKVPEYFKKLWERNISPFSIVRKAGPLGSKVVSGWSSRRFAKLTSKESKLLHKYSYGIFQGSGSGEYMLNFLLAPGADARHPLIERGIHKLECDLSWWYGKEDWMDKKGGELCSDIINNTSGVAYKSDVKIIEDSGHHIYLDNIDKFNSMVTEEMKKLENQF</sequence>
<dbReference type="OrthoDB" id="7457040at2759"/>
<dbReference type="PANTHER" id="PTHR42886:SF29">
    <property type="entry name" value="PUMMELIG, ISOFORM A"/>
    <property type="match status" value="1"/>
</dbReference>
<dbReference type="Gene3D" id="3.40.50.1820">
    <property type="entry name" value="alpha/beta hydrolase"/>
    <property type="match status" value="1"/>
</dbReference>
<evidence type="ECO:0000259" key="3">
    <source>
        <dbReference type="Pfam" id="PF00561"/>
    </source>
</evidence>
<organism evidence="4 5">
    <name type="scientific">Candida tropicalis (strain ATCC MYA-3404 / T1)</name>
    <name type="common">Yeast</name>
    <dbReference type="NCBI Taxonomy" id="294747"/>
    <lineage>
        <taxon>Eukaryota</taxon>
        <taxon>Fungi</taxon>
        <taxon>Dikarya</taxon>
        <taxon>Ascomycota</taxon>
        <taxon>Saccharomycotina</taxon>
        <taxon>Pichiomycetes</taxon>
        <taxon>Debaryomycetaceae</taxon>
        <taxon>Candida/Lodderomyces clade</taxon>
        <taxon>Candida</taxon>
    </lineage>
</organism>
<evidence type="ECO:0000256" key="1">
    <source>
        <dbReference type="ARBA" id="ARBA00038097"/>
    </source>
</evidence>
<reference evidence="4 5" key="1">
    <citation type="journal article" date="2009" name="Nature">
        <title>Evolution of pathogenicity and sexual reproduction in eight Candida genomes.</title>
        <authorList>
            <person name="Butler G."/>
            <person name="Rasmussen M.D."/>
            <person name="Lin M.F."/>
            <person name="Santos M.A."/>
            <person name="Sakthikumar S."/>
            <person name="Munro C.A."/>
            <person name="Rheinbay E."/>
            <person name="Grabherr M."/>
            <person name="Forche A."/>
            <person name="Reedy J.L."/>
            <person name="Agrafioti I."/>
            <person name="Arnaud M.B."/>
            <person name="Bates S."/>
            <person name="Brown A.J."/>
            <person name="Brunke S."/>
            <person name="Costanzo M.C."/>
            <person name="Fitzpatrick D.A."/>
            <person name="de Groot P.W."/>
            <person name="Harris D."/>
            <person name="Hoyer L.L."/>
            <person name="Hube B."/>
            <person name="Klis F.M."/>
            <person name="Kodira C."/>
            <person name="Lennard N."/>
            <person name="Logue M.E."/>
            <person name="Martin R."/>
            <person name="Neiman A.M."/>
            <person name="Nikolaou E."/>
            <person name="Quail M.A."/>
            <person name="Quinn J."/>
            <person name="Santos M.C."/>
            <person name="Schmitzberger F.F."/>
            <person name="Sherlock G."/>
            <person name="Shah P."/>
            <person name="Silverstein K.A."/>
            <person name="Skrzypek M.S."/>
            <person name="Soll D."/>
            <person name="Staggs R."/>
            <person name="Stansfield I."/>
            <person name="Stumpf M.P."/>
            <person name="Sudbery P.E."/>
            <person name="Srikantha T."/>
            <person name="Zeng Q."/>
            <person name="Berman J."/>
            <person name="Berriman M."/>
            <person name="Heitman J."/>
            <person name="Gow N.A."/>
            <person name="Lorenz M.C."/>
            <person name="Birren B.W."/>
            <person name="Kellis M."/>
            <person name="Cuomo C.A."/>
        </authorList>
    </citation>
    <scope>NUCLEOTIDE SEQUENCE [LARGE SCALE GENOMIC DNA]</scope>
    <source>
        <strain evidence="5">ATCC MYA-3404 / T1</strain>
    </source>
</reference>
<dbReference type="VEuPathDB" id="FungiDB:CTRG_02994"/>
<dbReference type="GO" id="GO:0004623">
    <property type="term" value="F:phospholipase A2 activity"/>
    <property type="evidence" value="ECO:0007669"/>
    <property type="project" value="TreeGrafter"/>
</dbReference>
<dbReference type="GO" id="GO:0035965">
    <property type="term" value="P:cardiolipin acyl-chain remodeling"/>
    <property type="evidence" value="ECO:0007669"/>
    <property type="project" value="TreeGrafter"/>
</dbReference>
<evidence type="ECO:0000256" key="2">
    <source>
        <dbReference type="SAM" id="MobiDB-lite"/>
    </source>
</evidence>
<dbReference type="GO" id="GO:0055088">
    <property type="term" value="P:lipid homeostasis"/>
    <property type="evidence" value="ECO:0007669"/>
    <property type="project" value="TreeGrafter"/>
</dbReference>
<comment type="similarity">
    <text evidence="1">Belongs to the peptidase S33 family. ABHD4/ABHD5 subfamily.</text>
</comment>
<protein>
    <recommendedName>
        <fullName evidence="3">AB hydrolase-1 domain-containing protein</fullName>
    </recommendedName>
</protein>
<dbReference type="ESTHER" id="cantt-c5m9c2">
    <property type="family name" value="CGI-58_ABHD5_ABHD4"/>
</dbReference>
<evidence type="ECO:0000313" key="5">
    <source>
        <dbReference type="Proteomes" id="UP000002037"/>
    </source>
</evidence>
<name>C5M9C2_CANTT</name>
<dbReference type="eggNOG" id="KOG4409">
    <property type="taxonomic scope" value="Eukaryota"/>
</dbReference>
<gene>
    <name evidence="4" type="ORF">CTRG_02994</name>
</gene>
<dbReference type="HOGENOM" id="CLU_017361_3_1_1"/>
<dbReference type="RefSeq" id="XP_002548697.1">
    <property type="nucleotide sequence ID" value="XM_002548651.1"/>
</dbReference>
<dbReference type="InterPro" id="IPR000073">
    <property type="entry name" value="AB_hydrolase_1"/>
</dbReference>
<dbReference type="GO" id="GO:0042171">
    <property type="term" value="F:lysophosphatidic acid acyltransferase activity"/>
    <property type="evidence" value="ECO:0007669"/>
    <property type="project" value="TreeGrafter"/>
</dbReference>
<dbReference type="Pfam" id="PF00561">
    <property type="entry name" value="Abhydrolase_1"/>
    <property type="match status" value="1"/>
</dbReference>
<dbReference type="GO" id="GO:0006654">
    <property type="term" value="P:phosphatidic acid biosynthetic process"/>
    <property type="evidence" value="ECO:0007669"/>
    <property type="project" value="TreeGrafter"/>
</dbReference>
<dbReference type="SUPFAM" id="SSF53474">
    <property type="entry name" value="alpha/beta-Hydrolases"/>
    <property type="match status" value="1"/>
</dbReference>
<keyword evidence="5" id="KW-1185">Reference proteome</keyword>
<dbReference type="PANTHER" id="PTHR42886">
    <property type="entry name" value="RE40534P-RELATED"/>
    <property type="match status" value="1"/>
</dbReference>
<feature type="region of interest" description="Disordered" evidence="2">
    <location>
        <begin position="37"/>
        <end position="59"/>
    </location>
</feature>
<proteinExistence type="inferred from homology"/>
<feature type="domain" description="AB hydrolase-1" evidence="3">
    <location>
        <begin position="164"/>
        <end position="424"/>
    </location>
</feature>
<dbReference type="GeneID" id="8298479"/>
<evidence type="ECO:0000313" key="4">
    <source>
        <dbReference type="EMBL" id="EER34176.1"/>
    </source>
</evidence>